<gene>
    <name evidence="5" type="ORF">NZD89_15560</name>
</gene>
<keyword evidence="2" id="KW-0238">DNA-binding</keyword>
<dbReference type="CDD" id="cd02208">
    <property type="entry name" value="cupin_RmlC-like"/>
    <property type="match status" value="1"/>
</dbReference>
<dbReference type="PROSITE" id="PS01124">
    <property type="entry name" value="HTH_ARAC_FAMILY_2"/>
    <property type="match status" value="1"/>
</dbReference>
<feature type="domain" description="HTH araC/xylS-type" evidence="4">
    <location>
        <begin position="183"/>
        <end position="281"/>
    </location>
</feature>
<keyword evidence="6" id="KW-1185">Reference proteome</keyword>
<dbReference type="InterPro" id="IPR037923">
    <property type="entry name" value="HTH-like"/>
</dbReference>
<dbReference type="InterPro" id="IPR018060">
    <property type="entry name" value="HTH_AraC"/>
</dbReference>
<dbReference type="Gene3D" id="1.10.10.60">
    <property type="entry name" value="Homeodomain-like"/>
    <property type="match status" value="2"/>
</dbReference>
<evidence type="ECO:0000256" key="2">
    <source>
        <dbReference type="ARBA" id="ARBA00023125"/>
    </source>
</evidence>
<evidence type="ECO:0000256" key="3">
    <source>
        <dbReference type="ARBA" id="ARBA00023163"/>
    </source>
</evidence>
<sequence length="291" mass="33981">MTTSSPIHEITPIPDKTFPMNTFRCQNFEPHWHDHLEWVVILRGASRFQVDGDFVDMQKGELMFVNSKQVHSATPLTDDTEMIAVVFNDVLLRNAGLDCTDNRYFGSLLSNRLQLPNFIKMDEPLCPDIRHSLLAIIDEFEHHRTGFELFIKSEFYRLFGVIFRNYPPAGEARRQSHETTQFTSLLTFLREHFAETIQLREAARMVNMSPNYFCHIFKKLTGKTLVEYLHILRVMKAEQLLLETDLPITTIACEVGFSNVTYFGRIFKKYKNRMPSDLRRQEVDVPTTHVM</sequence>
<evidence type="ECO:0000313" key="6">
    <source>
        <dbReference type="Proteomes" id="UP001164761"/>
    </source>
</evidence>
<dbReference type="InterPro" id="IPR003313">
    <property type="entry name" value="AraC-bd"/>
</dbReference>
<keyword evidence="3" id="KW-0804">Transcription</keyword>
<dbReference type="SUPFAM" id="SSF46689">
    <property type="entry name" value="Homeodomain-like"/>
    <property type="match status" value="2"/>
</dbReference>
<keyword evidence="1" id="KW-0805">Transcription regulation</keyword>
<protein>
    <submittedName>
        <fullName evidence="5">AraC family transcriptional regulator</fullName>
    </submittedName>
</protein>
<accession>A0ABY6ZAG6</accession>
<dbReference type="InterPro" id="IPR009057">
    <property type="entry name" value="Homeodomain-like_sf"/>
</dbReference>
<dbReference type="Proteomes" id="UP001164761">
    <property type="component" value="Chromosome"/>
</dbReference>
<dbReference type="InterPro" id="IPR014710">
    <property type="entry name" value="RmlC-like_jellyroll"/>
</dbReference>
<name>A0ABY6ZAG6_9BACL</name>
<proteinExistence type="predicted"/>
<dbReference type="Pfam" id="PF12833">
    <property type="entry name" value="HTH_18"/>
    <property type="match status" value="1"/>
</dbReference>
<dbReference type="Gene3D" id="2.60.120.10">
    <property type="entry name" value="Jelly Rolls"/>
    <property type="match status" value="1"/>
</dbReference>
<dbReference type="SMART" id="SM00342">
    <property type="entry name" value="HTH_ARAC"/>
    <property type="match status" value="1"/>
</dbReference>
<dbReference type="Pfam" id="PF02311">
    <property type="entry name" value="AraC_binding"/>
    <property type="match status" value="1"/>
</dbReference>
<dbReference type="RefSeq" id="WP_268003717.1">
    <property type="nucleotide sequence ID" value="NZ_BSUT01000001.1"/>
</dbReference>
<dbReference type="SUPFAM" id="SSF51215">
    <property type="entry name" value="Regulatory protein AraC"/>
    <property type="match status" value="1"/>
</dbReference>
<evidence type="ECO:0000259" key="4">
    <source>
        <dbReference type="PROSITE" id="PS01124"/>
    </source>
</evidence>
<dbReference type="PANTHER" id="PTHR43280">
    <property type="entry name" value="ARAC-FAMILY TRANSCRIPTIONAL REGULATOR"/>
    <property type="match status" value="1"/>
</dbReference>
<reference evidence="5" key="1">
    <citation type="submission" date="2022-08" db="EMBL/GenBank/DDBJ databases">
        <title>Alicyclobacillus fastidiosus DSM 17978, complete genome.</title>
        <authorList>
            <person name="Wang Q."/>
            <person name="Cai R."/>
            <person name="Wang Z."/>
        </authorList>
    </citation>
    <scope>NUCLEOTIDE SEQUENCE</scope>
    <source>
        <strain evidence="5">DSM 17978</strain>
    </source>
</reference>
<dbReference type="PANTHER" id="PTHR43280:SF28">
    <property type="entry name" value="HTH-TYPE TRANSCRIPTIONAL ACTIVATOR RHAS"/>
    <property type="match status" value="1"/>
</dbReference>
<evidence type="ECO:0000256" key="1">
    <source>
        <dbReference type="ARBA" id="ARBA00023015"/>
    </source>
</evidence>
<organism evidence="5 6">
    <name type="scientific">Alicyclobacillus fastidiosus</name>
    <dbReference type="NCBI Taxonomy" id="392011"/>
    <lineage>
        <taxon>Bacteria</taxon>
        <taxon>Bacillati</taxon>
        <taxon>Bacillota</taxon>
        <taxon>Bacilli</taxon>
        <taxon>Bacillales</taxon>
        <taxon>Alicyclobacillaceae</taxon>
        <taxon>Alicyclobacillus</taxon>
    </lineage>
</organism>
<dbReference type="EMBL" id="CP104067">
    <property type="protein sequence ID" value="WAH39819.1"/>
    <property type="molecule type" value="Genomic_DNA"/>
</dbReference>
<evidence type="ECO:0000313" key="5">
    <source>
        <dbReference type="EMBL" id="WAH39819.1"/>
    </source>
</evidence>